<dbReference type="PANTHER" id="PTHR11220:SF58">
    <property type="entry name" value="SOUL HEME-BINDING FAMILY PROTEIN"/>
    <property type="match status" value="1"/>
</dbReference>
<dbReference type="InterPro" id="IPR006917">
    <property type="entry name" value="SOUL_heme-bd"/>
</dbReference>
<gene>
    <name evidence="1" type="ORF">UFOPK3752_01540</name>
    <name evidence="2" type="ORF">UFOPK4150_01759</name>
</gene>
<dbReference type="EMBL" id="CAFBND010000068">
    <property type="protein sequence ID" value="CAB4949078.1"/>
    <property type="molecule type" value="Genomic_DNA"/>
</dbReference>
<evidence type="ECO:0000313" key="1">
    <source>
        <dbReference type="EMBL" id="CAB4949078.1"/>
    </source>
</evidence>
<dbReference type="EMBL" id="CAFBPU010000041">
    <property type="protein sequence ID" value="CAB5037150.1"/>
    <property type="molecule type" value="Genomic_DNA"/>
</dbReference>
<accession>A0A6J7S9R5</accession>
<dbReference type="SUPFAM" id="SSF55136">
    <property type="entry name" value="Probable bacterial effector-binding domain"/>
    <property type="match status" value="1"/>
</dbReference>
<protein>
    <submittedName>
        <fullName evidence="2">Unannotated protein</fullName>
    </submittedName>
</protein>
<dbReference type="Pfam" id="PF04832">
    <property type="entry name" value="SOUL"/>
    <property type="match status" value="1"/>
</dbReference>
<evidence type="ECO:0000313" key="2">
    <source>
        <dbReference type="EMBL" id="CAB5037150.1"/>
    </source>
</evidence>
<dbReference type="AlphaFoldDB" id="A0A6J7S9R5"/>
<sequence>MTQQQRYEVVRQWTGFELRSYQAHVIAEVEIEGSFESAGSAAFRPLVSYIGGRNVEGRGLAMTAPVLQREGDTVDPGSASTSGEVTPSGRGTFLISFVMPDSEVFESMPAPTDARVVIRPVAQEYAVAARYSGRWSRSAFEGHAARLLAAAEAAGFEVTGAPRFARFDPPWTPWFSRRNEVVIPVRGL</sequence>
<name>A0A6J7S9R5_9ZZZZ</name>
<dbReference type="InterPro" id="IPR011256">
    <property type="entry name" value="Reg_factor_effector_dom_sf"/>
</dbReference>
<dbReference type="Gene3D" id="3.20.80.10">
    <property type="entry name" value="Regulatory factor, effector binding domain"/>
    <property type="match status" value="1"/>
</dbReference>
<dbReference type="PANTHER" id="PTHR11220">
    <property type="entry name" value="HEME-BINDING PROTEIN-RELATED"/>
    <property type="match status" value="1"/>
</dbReference>
<reference evidence="2" key="1">
    <citation type="submission" date="2020-05" db="EMBL/GenBank/DDBJ databases">
        <authorList>
            <person name="Chiriac C."/>
            <person name="Salcher M."/>
            <person name="Ghai R."/>
            <person name="Kavagutti S V."/>
        </authorList>
    </citation>
    <scope>NUCLEOTIDE SEQUENCE</scope>
</reference>
<proteinExistence type="predicted"/>
<organism evidence="2">
    <name type="scientific">freshwater metagenome</name>
    <dbReference type="NCBI Taxonomy" id="449393"/>
    <lineage>
        <taxon>unclassified sequences</taxon>
        <taxon>metagenomes</taxon>
        <taxon>ecological metagenomes</taxon>
    </lineage>
</organism>